<feature type="region of interest" description="Disordered" evidence="1">
    <location>
        <begin position="653"/>
        <end position="769"/>
    </location>
</feature>
<gene>
    <name evidence="3" type="ORF">FE257_009097</name>
</gene>
<keyword evidence="2" id="KW-0732">Signal</keyword>
<feature type="signal peptide" evidence="2">
    <location>
        <begin position="1"/>
        <end position="23"/>
    </location>
</feature>
<name>A0AAD4CWQ0_ASPNN</name>
<dbReference type="AlphaFoldDB" id="A0AAD4CWQ0"/>
<evidence type="ECO:0000256" key="1">
    <source>
        <dbReference type="SAM" id="MobiDB-lite"/>
    </source>
</evidence>
<comment type="caution">
    <text evidence="3">The sequence shown here is derived from an EMBL/GenBank/DDBJ whole genome shotgun (WGS) entry which is preliminary data.</text>
</comment>
<organism evidence="3 4">
    <name type="scientific">Aspergillus nanangensis</name>
    <dbReference type="NCBI Taxonomy" id="2582783"/>
    <lineage>
        <taxon>Eukaryota</taxon>
        <taxon>Fungi</taxon>
        <taxon>Dikarya</taxon>
        <taxon>Ascomycota</taxon>
        <taxon>Pezizomycotina</taxon>
        <taxon>Eurotiomycetes</taxon>
        <taxon>Eurotiomycetidae</taxon>
        <taxon>Eurotiales</taxon>
        <taxon>Aspergillaceae</taxon>
        <taxon>Aspergillus</taxon>
        <taxon>Aspergillus subgen. Circumdati</taxon>
    </lineage>
</organism>
<dbReference type="PANTHER" id="PTHR38122">
    <property type="entry name" value="GLYCOPROTEIN X"/>
    <property type="match status" value="1"/>
</dbReference>
<evidence type="ECO:0000313" key="3">
    <source>
        <dbReference type="EMBL" id="KAF9894124.1"/>
    </source>
</evidence>
<dbReference type="EMBL" id="VCAU01000005">
    <property type="protein sequence ID" value="KAF9894124.1"/>
    <property type="molecule type" value="Genomic_DNA"/>
</dbReference>
<protein>
    <submittedName>
        <fullName evidence="3">Uncharacterized protein</fullName>
    </submittedName>
</protein>
<keyword evidence="4" id="KW-1185">Reference proteome</keyword>
<accession>A0AAD4CWQ0</accession>
<proteinExistence type="predicted"/>
<dbReference type="Proteomes" id="UP001194746">
    <property type="component" value="Unassembled WGS sequence"/>
</dbReference>
<feature type="chain" id="PRO_5042042047" evidence="2">
    <location>
        <begin position="24"/>
        <end position="797"/>
    </location>
</feature>
<sequence length="797" mass="80139">MKFSSKFTLAQLVTTSLLSPAYGIWPFDKASAAVATVTETSVQTVTVPGSCEAAANAPGYSAIPAMIAPPADDALLGLTVTVTRLISLGLDLLPGDGGETPAPNGGETVTVTQGSGGTVTVTDTATLPAETVTVNQAGEDGGLLGLTVTVTKILSLGLDIPGGENDIGTITAPPAAVATVTETASDCGGDELLGLTLTVTHLLSVGLDLFGHKTTKTLTVTETSPGQTVTLPGETETDTVTRTLPGSTYTITSVVPPTTVTVSGSVTTLPGSTITSTVTEPGRTITEVGPTVTLPGSTYTTTTVIPASTITLSGSVTTIPASTVTSIITEPGPTVTMPGSTYTTTTVIPASTITLSGSVTTIPASTITSIITEPGSTVTVPGDDTTIPGPTVTQIITTTIFDTVTITTTGAGETQPGETGTVTAPGSTVTVSASVCPALPARSTYTPSSEVPDDYTWGCAPGYICHPKRSGDASGCNVQVGLPDEGYLCSPEECIKAPDFTMAYENYTKWEHVAKKDLRFNVTQGYFNLKPANFGLDNSVFQVNKVVPTHRYDARSRRSLWGGLLSRQDSGVSHVAPICYLPCSTASEEIQKTGKSKEICGSDSVFQRLLGKCQTCCDEEDSDGEGSFEENVQPDFAQYLNWCQYHGGGSTSAAGQTVGSSTTTAGGSTSTTGATATATTSATDATTTTTAGSSQATSTSGAEPTGSSTSASSSSSGESSGGTSSASGSQTASSTGTSGGAGGTSASSGSTETSGGTPTETGPAGSDSAPVFTGAASTLSGPVHWGLFGLILHLFVF</sequence>
<dbReference type="PANTHER" id="PTHR38122:SF1">
    <property type="entry name" value="GLYCOPROTEIN X"/>
    <property type="match status" value="1"/>
</dbReference>
<evidence type="ECO:0000313" key="4">
    <source>
        <dbReference type="Proteomes" id="UP001194746"/>
    </source>
</evidence>
<reference evidence="3" key="1">
    <citation type="journal article" date="2019" name="Beilstein J. Org. Chem.">
        <title>Nanangenines: drimane sesquiterpenoids as the dominant metabolite cohort of a novel Australian fungus, Aspergillus nanangensis.</title>
        <authorList>
            <person name="Lacey H.J."/>
            <person name="Gilchrist C.L.M."/>
            <person name="Crombie A."/>
            <person name="Kalaitzis J.A."/>
            <person name="Vuong D."/>
            <person name="Rutledge P.J."/>
            <person name="Turner P."/>
            <person name="Pitt J.I."/>
            <person name="Lacey E."/>
            <person name="Chooi Y.H."/>
            <person name="Piggott A.M."/>
        </authorList>
    </citation>
    <scope>NUCLEOTIDE SEQUENCE</scope>
    <source>
        <strain evidence="3">MST-FP2251</strain>
    </source>
</reference>
<reference evidence="3" key="2">
    <citation type="submission" date="2020-02" db="EMBL/GenBank/DDBJ databases">
        <authorList>
            <person name="Gilchrist C.L.M."/>
            <person name="Chooi Y.-H."/>
        </authorList>
    </citation>
    <scope>NUCLEOTIDE SEQUENCE</scope>
    <source>
        <strain evidence="3">MST-FP2251</strain>
    </source>
</reference>
<evidence type="ECO:0000256" key="2">
    <source>
        <dbReference type="SAM" id="SignalP"/>
    </source>
</evidence>
<feature type="compositionally biased region" description="Low complexity" evidence="1">
    <location>
        <begin position="744"/>
        <end position="766"/>
    </location>
</feature>
<feature type="compositionally biased region" description="Low complexity" evidence="1">
    <location>
        <begin position="653"/>
        <end position="736"/>
    </location>
</feature>